<sequence>MDNTPTTVGDDAGCRVVMSALTVQPSDEDRKNGRFEIPPNRWKHQARPSPEVCAAHVRSVRQWSETEMRRGWLRCNVADFQHSGISSYGSAADVRLTRSPDVANEGLPALLTTEHWVPNRRPARSRDQQYAQGRTRRRCNTCSSERTRDGAGYDFEVVHATMLAVGFEAR</sequence>
<organism evidence="1 2">
    <name type="scientific">Ephemerocybe angulata</name>
    <dbReference type="NCBI Taxonomy" id="980116"/>
    <lineage>
        <taxon>Eukaryota</taxon>
        <taxon>Fungi</taxon>
        <taxon>Dikarya</taxon>
        <taxon>Basidiomycota</taxon>
        <taxon>Agaricomycotina</taxon>
        <taxon>Agaricomycetes</taxon>
        <taxon>Agaricomycetidae</taxon>
        <taxon>Agaricales</taxon>
        <taxon>Agaricineae</taxon>
        <taxon>Psathyrellaceae</taxon>
        <taxon>Ephemerocybe</taxon>
    </lineage>
</organism>
<comment type="caution">
    <text evidence="1">The sequence shown here is derived from an EMBL/GenBank/DDBJ whole genome shotgun (WGS) entry which is preliminary data.</text>
</comment>
<reference evidence="1 2" key="1">
    <citation type="journal article" date="2020" name="ISME J.">
        <title>Uncovering the hidden diversity of litter-decomposition mechanisms in mushroom-forming fungi.</title>
        <authorList>
            <person name="Floudas D."/>
            <person name="Bentzer J."/>
            <person name="Ahren D."/>
            <person name="Johansson T."/>
            <person name="Persson P."/>
            <person name="Tunlid A."/>
        </authorList>
    </citation>
    <scope>NUCLEOTIDE SEQUENCE [LARGE SCALE GENOMIC DNA]</scope>
    <source>
        <strain evidence="1 2">CBS 175.51</strain>
    </source>
</reference>
<evidence type="ECO:0000313" key="2">
    <source>
        <dbReference type="Proteomes" id="UP000541558"/>
    </source>
</evidence>
<accession>A0A8H5B5H7</accession>
<dbReference type="EMBL" id="JAACJK010000219">
    <property type="protein sequence ID" value="KAF5317031.1"/>
    <property type="molecule type" value="Genomic_DNA"/>
</dbReference>
<dbReference type="AlphaFoldDB" id="A0A8H5B5H7"/>
<evidence type="ECO:0000313" key="1">
    <source>
        <dbReference type="EMBL" id="KAF5317031.1"/>
    </source>
</evidence>
<proteinExistence type="predicted"/>
<dbReference type="Proteomes" id="UP000541558">
    <property type="component" value="Unassembled WGS sequence"/>
</dbReference>
<gene>
    <name evidence="1" type="ORF">D9611_003584</name>
</gene>
<keyword evidence="2" id="KW-1185">Reference proteome</keyword>
<name>A0A8H5B5H7_9AGAR</name>
<protein>
    <submittedName>
        <fullName evidence="1">Uncharacterized protein</fullName>
    </submittedName>
</protein>